<reference evidence="2 3" key="1">
    <citation type="journal article" date="2000" name="DNA Res.">
        <title>Complete genome structure of the nitrogen-fixing symbiotic bacterium Mesorhizobium loti.</title>
        <authorList>
            <person name="Kaneko T."/>
            <person name="Nakamura Y."/>
            <person name="Sato S."/>
            <person name="Asamizu E."/>
            <person name="Kato T."/>
            <person name="Sasamoto S."/>
            <person name="Watanabe A."/>
            <person name="Idesawa K."/>
            <person name="Ishikawa A."/>
            <person name="Kawashima K."/>
            <person name="Kimura T."/>
            <person name="Kishida Y."/>
            <person name="Kiyokawa C."/>
            <person name="Kohara M."/>
            <person name="Matsumoto M."/>
            <person name="Matsuno A."/>
            <person name="Mochizuki Y."/>
            <person name="Nakayama S."/>
            <person name="Nakazaki N."/>
            <person name="Shimpo S."/>
            <person name="Sugimoto M."/>
            <person name="Takeuchi C."/>
            <person name="Yamada M."/>
            <person name="Tabata S."/>
        </authorList>
    </citation>
    <scope>NUCLEOTIDE SEQUENCE [LARGE SCALE GENOMIC DNA]</scope>
    <source>
        <strain evidence="3">LMG 29417 / CECT 9101 / MAFF 303099</strain>
    </source>
</reference>
<dbReference type="Pfam" id="PF01042">
    <property type="entry name" value="Ribonuc_L-PSP"/>
    <property type="match status" value="1"/>
</dbReference>
<dbReference type="Proteomes" id="UP000000552">
    <property type="component" value="Chromosome"/>
</dbReference>
<dbReference type="GO" id="GO:0019239">
    <property type="term" value="F:deaminase activity"/>
    <property type="evidence" value="ECO:0007669"/>
    <property type="project" value="TreeGrafter"/>
</dbReference>
<dbReference type="eggNOG" id="COG0251">
    <property type="taxonomic scope" value="Bacteria"/>
</dbReference>
<organism evidence="2 3">
    <name type="scientific">Mesorhizobium japonicum (strain LMG 29417 / CECT 9101 / MAFF 303099)</name>
    <name type="common">Mesorhizobium loti (strain MAFF 303099)</name>
    <dbReference type="NCBI Taxonomy" id="266835"/>
    <lineage>
        <taxon>Bacteria</taxon>
        <taxon>Pseudomonadati</taxon>
        <taxon>Pseudomonadota</taxon>
        <taxon>Alphaproteobacteria</taxon>
        <taxon>Hyphomicrobiales</taxon>
        <taxon>Phyllobacteriaceae</taxon>
        <taxon>Mesorhizobium</taxon>
    </lineage>
</organism>
<dbReference type="EMBL" id="BA000012">
    <property type="protein sequence ID" value="BAB51105.1"/>
    <property type="molecule type" value="Genomic_DNA"/>
</dbReference>
<evidence type="ECO:0000256" key="1">
    <source>
        <dbReference type="ARBA" id="ARBA00010552"/>
    </source>
</evidence>
<dbReference type="CDD" id="cd00448">
    <property type="entry name" value="YjgF_YER057c_UK114_family"/>
    <property type="match status" value="1"/>
</dbReference>
<dbReference type="KEGG" id="mlo:mll4450"/>
<dbReference type="InterPro" id="IPR035959">
    <property type="entry name" value="RutC-like_sf"/>
</dbReference>
<dbReference type="HOGENOM" id="CLU_100715_7_3_5"/>
<evidence type="ECO:0000313" key="3">
    <source>
        <dbReference type="Proteomes" id="UP000000552"/>
    </source>
</evidence>
<dbReference type="Gene3D" id="3.30.1330.40">
    <property type="entry name" value="RutC-like"/>
    <property type="match status" value="1"/>
</dbReference>
<dbReference type="SUPFAM" id="SSF55298">
    <property type="entry name" value="YjgF-like"/>
    <property type="match status" value="1"/>
</dbReference>
<comment type="similarity">
    <text evidence="1">Belongs to the RutC family.</text>
</comment>
<protein>
    <submittedName>
        <fullName evidence="2">Translation initiation inhibitor</fullName>
    </submittedName>
</protein>
<sequence>MPCRVVRGANPLPKQTFGTSHVPLSPAVRAGDFVYVSGQVPVGSDGIVVKGGITEQTEQVLANVKAALALAGCTLDDVVKTTVWLGDARDFGAFNAVYARHFPKNPPARTTVESRLMIDIKIEVEAVAYRPV</sequence>
<dbReference type="PANTHER" id="PTHR11803">
    <property type="entry name" value="2-IMINOBUTANOATE/2-IMINOPROPANOATE DEAMINASE RIDA"/>
    <property type="match status" value="1"/>
</dbReference>
<name>Q98E15_RHILO</name>
<dbReference type="GO" id="GO:0005829">
    <property type="term" value="C:cytosol"/>
    <property type="evidence" value="ECO:0007669"/>
    <property type="project" value="TreeGrafter"/>
</dbReference>
<dbReference type="AlphaFoldDB" id="Q98E15"/>
<dbReference type="InterPro" id="IPR006175">
    <property type="entry name" value="YjgF/YER057c/UK114"/>
</dbReference>
<gene>
    <name evidence="2" type="ordered locus">mll4450</name>
</gene>
<evidence type="ECO:0000313" key="2">
    <source>
        <dbReference type="EMBL" id="BAB51105.1"/>
    </source>
</evidence>
<dbReference type="PANTHER" id="PTHR11803:SF58">
    <property type="entry name" value="PROTEIN HMF1-RELATED"/>
    <property type="match status" value="1"/>
</dbReference>
<dbReference type="FunFam" id="3.30.1330.40:FF:000001">
    <property type="entry name" value="L-PSP family endoribonuclease"/>
    <property type="match status" value="1"/>
</dbReference>
<accession>Q98E15</accession>
<proteinExistence type="inferred from homology"/>